<evidence type="ECO:0000259" key="9">
    <source>
        <dbReference type="Pfam" id="PF13193"/>
    </source>
</evidence>
<dbReference type="FunFam" id="3.30.300.30:FF:000008">
    <property type="entry name" value="2,3-dihydroxybenzoate-AMP ligase"/>
    <property type="match status" value="1"/>
</dbReference>
<dbReference type="InterPro" id="IPR042099">
    <property type="entry name" value="ANL_N_sf"/>
</dbReference>
<dbReference type="EC" id="6.2.1.44" evidence="6"/>
<dbReference type="InterPro" id="IPR000873">
    <property type="entry name" value="AMP-dep_synth/lig_dom"/>
</dbReference>
<evidence type="ECO:0000313" key="11">
    <source>
        <dbReference type="Proteomes" id="UP000094256"/>
    </source>
</evidence>
<organism evidence="10 11">
    <name type="scientific">Sphingomonas panacis</name>
    <dbReference type="NCBI Taxonomy" id="1560345"/>
    <lineage>
        <taxon>Bacteria</taxon>
        <taxon>Pseudomonadati</taxon>
        <taxon>Pseudomonadota</taxon>
        <taxon>Alphaproteobacteria</taxon>
        <taxon>Sphingomonadales</taxon>
        <taxon>Sphingomonadaceae</taxon>
        <taxon>Sphingomonas</taxon>
    </lineage>
</organism>
<dbReference type="SUPFAM" id="SSF56801">
    <property type="entry name" value="Acetyl-CoA synthetase-like"/>
    <property type="match status" value="1"/>
</dbReference>
<dbReference type="InterPro" id="IPR025110">
    <property type="entry name" value="AMP-bd_C"/>
</dbReference>
<dbReference type="Proteomes" id="UP000094256">
    <property type="component" value="Chromosome"/>
</dbReference>
<dbReference type="PROSITE" id="PS00455">
    <property type="entry name" value="AMP_BINDING"/>
    <property type="match status" value="1"/>
</dbReference>
<keyword evidence="3" id="KW-0276">Fatty acid metabolism</keyword>
<dbReference type="NCBIfam" id="NF004837">
    <property type="entry name" value="PRK06187.1"/>
    <property type="match status" value="1"/>
</dbReference>
<feature type="domain" description="AMP-binding enzyme C-terminal" evidence="9">
    <location>
        <begin position="454"/>
        <end position="528"/>
    </location>
</feature>
<accession>A0A1B3Z7B2</accession>
<evidence type="ECO:0000256" key="7">
    <source>
        <dbReference type="ARBA" id="ARBA00067668"/>
    </source>
</evidence>
<comment type="similarity">
    <text evidence="1">Belongs to the ATP-dependent AMP-binding enzyme family.</text>
</comment>
<comment type="catalytic activity">
    <reaction evidence="5">
        <text>3-(methylsulfanyl)propanoate + ATP + CoA = 3-(methylsulfanyl)propanoyl-CoA + AMP + diphosphate</text>
        <dbReference type="Rhea" id="RHEA:43052"/>
        <dbReference type="ChEBI" id="CHEBI:30616"/>
        <dbReference type="ChEBI" id="CHEBI:33019"/>
        <dbReference type="ChEBI" id="CHEBI:49016"/>
        <dbReference type="ChEBI" id="CHEBI:57287"/>
        <dbReference type="ChEBI" id="CHEBI:82815"/>
        <dbReference type="ChEBI" id="CHEBI:456215"/>
        <dbReference type="EC" id="6.2.1.44"/>
    </reaction>
    <physiologicalReaction direction="left-to-right" evidence="5">
        <dbReference type="Rhea" id="RHEA:43053"/>
    </physiologicalReaction>
</comment>
<dbReference type="GO" id="GO:0016874">
    <property type="term" value="F:ligase activity"/>
    <property type="evidence" value="ECO:0007669"/>
    <property type="project" value="UniProtKB-KW"/>
</dbReference>
<evidence type="ECO:0000256" key="2">
    <source>
        <dbReference type="ARBA" id="ARBA00022598"/>
    </source>
</evidence>
<evidence type="ECO:0000256" key="4">
    <source>
        <dbReference type="ARBA" id="ARBA00023098"/>
    </source>
</evidence>
<evidence type="ECO:0000256" key="5">
    <source>
        <dbReference type="ARBA" id="ARBA00051915"/>
    </source>
</evidence>
<evidence type="ECO:0000256" key="1">
    <source>
        <dbReference type="ARBA" id="ARBA00006432"/>
    </source>
</evidence>
<keyword evidence="11" id="KW-1185">Reference proteome</keyword>
<dbReference type="Gene3D" id="3.40.50.12780">
    <property type="entry name" value="N-terminal domain of ligase-like"/>
    <property type="match status" value="1"/>
</dbReference>
<proteinExistence type="inferred from homology"/>
<name>A0A1B3Z7B2_9SPHN</name>
<dbReference type="AlphaFoldDB" id="A0A1B3Z7B2"/>
<dbReference type="PANTHER" id="PTHR43859:SF4">
    <property type="entry name" value="BUTANOATE--COA LIGASE AAE1-RELATED"/>
    <property type="match status" value="1"/>
</dbReference>
<dbReference type="GO" id="GO:0006631">
    <property type="term" value="P:fatty acid metabolic process"/>
    <property type="evidence" value="ECO:0007669"/>
    <property type="project" value="UniProtKB-KW"/>
</dbReference>
<dbReference type="CDD" id="cd12119">
    <property type="entry name" value="ttLC_FACS_AlkK_like"/>
    <property type="match status" value="1"/>
</dbReference>
<feature type="domain" description="AMP-dependent synthetase/ligase" evidence="8">
    <location>
        <begin position="35"/>
        <end position="404"/>
    </location>
</feature>
<dbReference type="Pfam" id="PF00501">
    <property type="entry name" value="AMP-binding"/>
    <property type="match status" value="1"/>
</dbReference>
<evidence type="ECO:0000256" key="6">
    <source>
        <dbReference type="ARBA" id="ARBA00066616"/>
    </source>
</evidence>
<keyword evidence="2 10" id="KW-0436">Ligase</keyword>
<sequence>MLGLMQYPSLTIGSVIDYAARNHGCTEIVSRHPTKSLERSNWTRIHDRARRIAAALTTLGARHGDRIASLAWNRTAHVELYFGVAGGGMVLHTLNPRLFDDQIGYILKEGGARILCVDPDLLPLAERIVAAHIDPLNVIVLCSRDEIPATTIADPIAYEDLLVATEPLPAWPDFDERTASGLCYTSGTTGNPKGVLYSHRSTVLHAMSLCGADSMALSSRDTALLLPPMFHVNAWGVPYAAAMCGAKLVLPGSALDGSSLNALLRDEEVTFSLGVPTVWFSLLDHIEANTTLEERAALRLDRVFMGGAACPRALVQRFRDLLGVDTMQAWGMTETSPVVAVCRPSGRHRDLPPEEQLDLRAKAGRCLFGSEVGIGAADGGVTGPGAEAIGPLLVRGLWVASGYFGKALGSALDAGGWFDSGDVARIDADGFIQITDRSKDVIKSGGEWISSIDLENAAVAHPAVKEAAVVGVPHPRWQERPLMLLHLHPGCSISPEEMRIHLTTYVAKWWLPDEIILVDELPHTGSGKLMKAELRQRYAGRLEHAR</sequence>
<protein>
    <recommendedName>
        <fullName evidence="7">3-methylmercaptopropionyl-CoA ligase</fullName>
        <ecNumber evidence="6">6.2.1.44</ecNumber>
    </recommendedName>
</protein>
<evidence type="ECO:0000313" key="10">
    <source>
        <dbReference type="EMBL" id="AOH83313.1"/>
    </source>
</evidence>
<evidence type="ECO:0000256" key="3">
    <source>
        <dbReference type="ARBA" id="ARBA00022832"/>
    </source>
</evidence>
<dbReference type="OrthoDB" id="9803968at2"/>
<evidence type="ECO:0000259" key="8">
    <source>
        <dbReference type="Pfam" id="PF00501"/>
    </source>
</evidence>
<dbReference type="InterPro" id="IPR020845">
    <property type="entry name" value="AMP-binding_CS"/>
</dbReference>
<dbReference type="PANTHER" id="PTHR43859">
    <property type="entry name" value="ACYL-ACTIVATING ENZYME"/>
    <property type="match status" value="1"/>
</dbReference>
<dbReference type="Gene3D" id="3.30.300.30">
    <property type="match status" value="1"/>
</dbReference>
<reference evidence="10 11" key="1">
    <citation type="submission" date="2016-01" db="EMBL/GenBank/DDBJ databases">
        <title>Complete genome and mega plasmid sequence of Sphingomonas panacis DCY99 elicits systemic resistance in rice to Xanthomonas oryzae.</title>
        <authorList>
            <person name="Kim Y.J."/>
            <person name="Yang D.C."/>
            <person name="Sing P."/>
        </authorList>
    </citation>
    <scope>NUCLEOTIDE SEQUENCE [LARGE SCALE GENOMIC DNA]</scope>
    <source>
        <strain evidence="10 11">DCY99</strain>
    </source>
</reference>
<keyword evidence="4" id="KW-0443">Lipid metabolism</keyword>
<dbReference type="Pfam" id="PF13193">
    <property type="entry name" value="AMP-binding_C"/>
    <property type="match status" value="1"/>
</dbReference>
<dbReference type="STRING" id="1560345.AWL63_04340"/>
<gene>
    <name evidence="10" type="ORF">AWL63_04340</name>
</gene>
<dbReference type="InterPro" id="IPR045851">
    <property type="entry name" value="AMP-bd_C_sf"/>
</dbReference>
<dbReference type="EMBL" id="CP014168">
    <property type="protein sequence ID" value="AOH83313.1"/>
    <property type="molecule type" value="Genomic_DNA"/>
</dbReference>
<dbReference type="KEGG" id="span:AWL63_04340"/>